<keyword evidence="3" id="KW-1185">Reference proteome</keyword>
<dbReference type="InterPro" id="IPR013154">
    <property type="entry name" value="ADH-like_N"/>
</dbReference>
<dbReference type="Gene3D" id="3.40.50.720">
    <property type="entry name" value="NAD(P)-binding Rossmann-like Domain"/>
    <property type="match status" value="1"/>
</dbReference>
<dbReference type="PANTHER" id="PTHR45033:SF2">
    <property type="entry name" value="ZINC-TYPE ALCOHOL DEHYDROGENASE-LIKE PROTEIN C1773.06C"/>
    <property type="match status" value="1"/>
</dbReference>
<name>A6WBI3_KINRD</name>
<organism evidence="2 3">
    <name type="scientific">Kineococcus radiotolerans (strain ATCC BAA-149 / DSM 14245 / SRS30216)</name>
    <dbReference type="NCBI Taxonomy" id="266940"/>
    <lineage>
        <taxon>Bacteria</taxon>
        <taxon>Bacillati</taxon>
        <taxon>Actinomycetota</taxon>
        <taxon>Actinomycetes</taxon>
        <taxon>Kineosporiales</taxon>
        <taxon>Kineosporiaceae</taxon>
        <taxon>Kineococcus</taxon>
    </lineage>
</organism>
<proteinExistence type="predicted"/>
<dbReference type="InterPro" id="IPR052711">
    <property type="entry name" value="Zinc_ADH-like"/>
</dbReference>
<dbReference type="InterPro" id="IPR020843">
    <property type="entry name" value="ER"/>
</dbReference>
<dbReference type="SMART" id="SM00829">
    <property type="entry name" value="PKS_ER"/>
    <property type="match status" value="1"/>
</dbReference>
<reference evidence="3" key="1">
    <citation type="journal article" date="2008" name="PLoS ONE">
        <title>Survival in nuclear waste, extreme resistance, and potential applications gleaned from the genome sequence of Kineococcus radiotolerans SRS30216.</title>
        <authorList>
            <person name="Bagwell C.E."/>
            <person name="Bhat S."/>
            <person name="Hawkins G.M."/>
            <person name="Smith B.W."/>
            <person name="Biswas T."/>
            <person name="Hoover T.R."/>
            <person name="Saunders E."/>
            <person name="Han C.S."/>
            <person name="Tsodikov O.V."/>
            <person name="Shimkets L.J."/>
        </authorList>
    </citation>
    <scope>NUCLEOTIDE SEQUENCE [LARGE SCALE GENOMIC DNA]</scope>
    <source>
        <strain evidence="3">ATCC BAA-149 / DSM 14245 / SRS30216</strain>
    </source>
</reference>
<dbReference type="CDD" id="cd08276">
    <property type="entry name" value="MDR7"/>
    <property type="match status" value="1"/>
</dbReference>
<dbReference type="Pfam" id="PF00107">
    <property type="entry name" value="ADH_zinc_N"/>
    <property type="match status" value="1"/>
</dbReference>
<dbReference type="SUPFAM" id="SSF50129">
    <property type="entry name" value="GroES-like"/>
    <property type="match status" value="1"/>
</dbReference>
<accession>A6WBI3</accession>
<dbReference type="EMBL" id="CP000750">
    <property type="protein sequence ID" value="ABS04172.1"/>
    <property type="molecule type" value="Genomic_DNA"/>
</dbReference>
<dbReference type="eggNOG" id="COG0604">
    <property type="taxonomic scope" value="Bacteria"/>
</dbReference>
<dbReference type="PANTHER" id="PTHR45033">
    <property type="match status" value="1"/>
</dbReference>
<protein>
    <submittedName>
        <fullName evidence="2">Alcohol dehydrogenase zinc-binding domain protein</fullName>
    </submittedName>
</protein>
<gene>
    <name evidence="2" type="ordered locus">Krad_2700</name>
</gene>
<evidence type="ECO:0000313" key="2">
    <source>
        <dbReference type="EMBL" id="ABS04172.1"/>
    </source>
</evidence>
<sequence>MRAWLTSGDGIDALREEDVPAPSPGPTEVLARVQAVALNYRDLLVVRGEGSWAPPRPVVPVSDAAAVVEAVGGQVTRFRVGDVVLPTFLPKWRTGELTAATYVLPTGGPVNRGMLAELVVLDEQEAVLAPRTLDAVHACTLPVAGVTAWHALRRTRITAGETVLVHGTGGVALMALQIARAAGAEVVITSGSGAKRALARRSGATHTLDHRTQDVAAQVRHLTGGAGADVVVETVGGSHLDVSLDAVRIGGRIAFVGLLAGVEAEVSTYQLVTSNATVHGIETGSRAMLEELVEFVDEHRIVPVVDSVHRWEDVRSALRHLGSGAHAGKVVVVA</sequence>
<dbReference type="SUPFAM" id="SSF51735">
    <property type="entry name" value="NAD(P)-binding Rossmann-fold domains"/>
    <property type="match status" value="1"/>
</dbReference>
<evidence type="ECO:0000259" key="1">
    <source>
        <dbReference type="SMART" id="SM00829"/>
    </source>
</evidence>
<dbReference type="HOGENOM" id="CLU_026673_3_4_11"/>
<dbReference type="Proteomes" id="UP000001116">
    <property type="component" value="Chromosome"/>
</dbReference>
<dbReference type="InterPro" id="IPR013149">
    <property type="entry name" value="ADH-like_C"/>
</dbReference>
<dbReference type="GO" id="GO:0016491">
    <property type="term" value="F:oxidoreductase activity"/>
    <property type="evidence" value="ECO:0007669"/>
    <property type="project" value="InterPro"/>
</dbReference>
<dbReference type="KEGG" id="kra:Krad_2700"/>
<dbReference type="InterPro" id="IPR011032">
    <property type="entry name" value="GroES-like_sf"/>
</dbReference>
<dbReference type="STRING" id="266940.Krad_2700"/>
<evidence type="ECO:0000313" key="3">
    <source>
        <dbReference type="Proteomes" id="UP000001116"/>
    </source>
</evidence>
<dbReference type="Pfam" id="PF08240">
    <property type="entry name" value="ADH_N"/>
    <property type="match status" value="1"/>
</dbReference>
<dbReference type="InterPro" id="IPR036291">
    <property type="entry name" value="NAD(P)-bd_dom_sf"/>
</dbReference>
<dbReference type="AlphaFoldDB" id="A6WBI3"/>
<dbReference type="Gene3D" id="3.90.180.10">
    <property type="entry name" value="Medium-chain alcohol dehydrogenases, catalytic domain"/>
    <property type="match status" value="1"/>
</dbReference>
<dbReference type="RefSeq" id="WP_012087591.1">
    <property type="nucleotide sequence ID" value="NC_009664.2"/>
</dbReference>
<feature type="domain" description="Enoyl reductase (ER)" evidence="1">
    <location>
        <begin position="10"/>
        <end position="332"/>
    </location>
</feature>